<dbReference type="InterPro" id="IPR019998">
    <property type="entry name" value="Membr_insert_YidC"/>
</dbReference>
<evidence type="ECO:0000256" key="1">
    <source>
        <dbReference type="ARBA" id="ARBA00004429"/>
    </source>
</evidence>
<dbReference type="RefSeq" id="WP_014450544.1">
    <property type="nucleotide sequence ID" value="NC_017094.1"/>
</dbReference>
<dbReference type="AlphaFoldDB" id="I0IS12"/>
<dbReference type="OrthoDB" id="9780552at2"/>
<evidence type="ECO:0000256" key="6">
    <source>
        <dbReference type="ARBA" id="ARBA00022692"/>
    </source>
</evidence>
<dbReference type="InterPro" id="IPR028053">
    <property type="entry name" value="Membr_insert_YidC_N"/>
</dbReference>
<evidence type="ECO:0000256" key="5">
    <source>
        <dbReference type="ARBA" id="ARBA00022475"/>
    </source>
</evidence>
<keyword evidence="8 13" id="KW-1133">Transmembrane helix</keyword>
<dbReference type="EMBL" id="AP012342">
    <property type="protein sequence ID" value="BAM08061.1"/>
    <property type="molecule type" value="Genomic_DNA"/>
</dbReference>
<dbReference type="Gene3D" id="2.70.98.90">
    <property type="match status" value="1"/>
</dbReference>
<organism evidence="16 17">
    <name type="scientific">Leptospirillum ferrooxidans (strain C2-3)</name>
    <dbReference type="NCBI Taxonomy" id="1162668"/>
    <lineage>
        <taxon>Bacteria</taxon>
        <taxon>Pseudomonadati</taxon>
        <taxon>Nitrospirota</taxon>
        <taxon>Nitrospiria</taxon>
        <taxon>Nitrospirales</taxon>
        <taxon>Nitrospiraceae</taxon>
        <taxon>Leptospirillum</taxon>
    </lineage>
</organism>
<feature type="transmembrane region" description="Helical" evidence="13">
    <location>
        <begin position="6"/>
        <end position="23"/>
    </location>
</feature>
<keyword evidence="7 13" id="KW-0653">Protein transport</keyword>
<evidence type="ECO:0000256" key="7">
    <source>
        <dbReference type="ARBA" id="ARBA00022927"/>
    </source>
</evidence>
<dbReference type="InterPro" id="IPR038221">
    <property type="entry name" value="YidC_periplasmic_sf"/>
</dbReference>
<gene>
    <name evidence="13" type="primary">yidC</name>
    <name evidence="16" type="ordered locus">LFE_2390</name>
</gene>
<dbReference type="CDD" id="cd19961">
    <property type="entry name" value="EcYidC-like_peri"/>
    <property type="match status" value="1"/>
</dbReference>
<dbReference type="GO" id="GO:0051205">
    <property type="term" value="P:protein insertion into membrane"/>
    <property type="evidence" value="ECO:0007669"/>
    <property type="project" value="TreeGrafter"/>
</dbReference>
<evidence type="ECO:0000259" key="14">
    <source>
        <dbReference type="Pfam" id="PF02096"/>
    </source>
</evidence>
<feature type="transmembrane region" description="Helical" evidence="13">
    <location>
        <begin position="325"/>
        <end position="345"/>
    </location>
</feature>
<feature type="domain" description="Membrane insertase YidC/Oxa/ALB C-terminal" evidence="14">
    <location>
        <begin position="325"/>
        <end position="502"/>
    </location>
</feature>
<dbReference type="PRINTS" id="PR00701">
    <property type="entry name" value="60KDINNERMP"/>
</dbReference>
<evidence type="ECO:0000256" key="8">
    <source>
        <dbReference type="ARBA" id="ARBA00022989"/>
    </source>
</evidence>
<dbReference type="Proteomes" id="UP000007382">
    <property type="component" value="Chromosome"/>
</dbReference>
<dbReference type="PANTHER" id="PTHR12428:SF65">
    <property type="entry name" value="CYTOCHROME C OXIDASE ASSEMBLY PROTEIN COX18, MITOCHONDRIAL"/>
    <property type="match status" value="1"/>
</dbReference>
<feature type="transmembrane region" description="Helical" evidence="13">
    <location>
        <begin position="390"/>
        <end position="411"/>
    </location>
</feature>
<dbReference type="Pfam" id="PF02096">
    <property type="entry name" value="60KD_IMP"/>
    <property type="match status" value="1"/>
</dbReference>
<dbReference type="HOGENOM" id="CLU_016535_3_0_0"/>
<evidence type="ECO:0000256" key="3">
    <source>
        <dbReference type="ARBA" id="ARBA00015325"/>
    </source>
</evidence>
<dbReference type="STRING" id="1162668.LFE_2390"/>
<comment type="subcellular location">
    <subcellularLocation>
        <location evidence="1 13">Cell inner membrane</location>
        <topology evidence="1 13">Multi-pass membrane protein</topology>
    </subcellularLocation>
</comment>
<comment type="similarity">
    <text evidence="2 13">Belongs to the OXA1/ALB3/YidC family. Type 1 subfamily.</text>
</comment>
<proteinExistence type="inferred from homology"/>
<keyword evidence="5 13" id="KW-1003">Cell membrane</keyword>
<dbReference type="InterPro" id="IPR001708">
    <property type="entry name" value="YidC/ALB3/OXA1/COX18"/>
</dbReference>
<feature type="transmembrane region" description="Helical" evidence="13">
    <location>
        <begin position="464"/>
        <end position="489"/>
    </location>
</feature>
<evidence type="ECO:0000256" key="2">
    <source>
        <dbReference type="ARBA" id="ARBA00010527"/>
    </source>
</evidence>
<evidence type="ECO:0000256" key="13">
    <source>
        <dbReference type="HAMAP-Rule" id="MF_01810"/>
    </source>
</evidence>
<keyword evidence="10 13" id="KW-0143">Chaperone</keyword>
<evidence type="ECO:0000256" key="11">
    <source>
        <dbReference type="ARBA" id="ARBA00033245"/>
    </source>
</evidence>
<dbReference type="eggNOG" id="COG0706">
    <property type="taxonomic scope" value="Bacteria"/>
</dbReference>
<evidence type="ECO:0000256" key="12">
    <source>
        <dbReference type="ARBA" id="ARBA00033342"/>
    </source>
</evidence>
<dbReference type="PATRIC" id="fig|1162668.3.peg.2840"/>
<dbReference type="InterPro" id="IPR047196">
    <property type="entry name" value="YidC_ALB_C"/>
</dbReference>
<feature type="transmembrane region" description="Helical" evidence="13">
    <location>
        <begin position="435"/>
        <end position="452"/>
    </location>
</feature>
<dbReference type="KEGG" id="lfc:LFE_2390"/>
<reference evidence="17" key="2">
    <citation type="submission" date="2012-03" db="EMBL/GenBank/DDBJ databases">
        <title>The complete genome sequence of the pioneer microbe on fresh volcanic deposit, Leptospirillum ferrooxidans strain C2-3.</title>
        <authorList>
            <person name="Fujimura R."/>
            <person name="Sato Y."/>
            <person name="Nishizawa T."/>
            <person name="Nanba K."/>
            <person name="Oshima K."/>
            <person name="Hattori M."/>
            <person name="Kamijo T."/>
            <person name="Ohta H."/>
        </authorList>
    </citation>
    <scope>NUCLEOTIDE SEQUENCE [LARGE SCALE GENOMIC DNA]</scope>
    <source>
        <strain evidence="17">C2-3</strain>
    </source>
</reference>
<evidence type="ECO:0000256" key="4">
    <source>
        <dbReference type="ARBA" id="ARBA00022448"/>
    </source>
</evidence>
<keyword evidence="17" id="KW-1185">Reference proteome</keyword>
<accession>I0IS12</accession>
<comment type="subunit">
    <text evidence="13">Interacts with the Sec translocase complex via SecD. Specifically interacts with transmembrane segments of nascent integral membrane proteins during membrane integration.</text>
</comment>
<keyword evidence="9 13" id="KW-0472">Membrane</keyword>
<evidence type="ECO:0000313" key="16">
    <source>
        <dbReference type="EMBL" id="BAM08061.1"/>
    </source>
</evidence>
<dbReference type="HAMAP" id="MF_01810">
    <property type="entry name" value="YidC_type1"/>
    <property type="match status" value="1"/>
</dbReference>
<keyword evidence="13" id="KW-0997">Cell inner membrane</keyword>
<dbReference type="PRINTS" id="PR01900">
    <property type="entry name" value="YIDCPROTEIN"/>
</dbReference>
<sequence>MLKKLLPVVLIVLAFNFLIYTIWEKPKTKDLPPTAQKTLEALSIPMVDDPLTALAPINGSDVHWTVSLKSGQVVGWQLAHYSHISNGKPLELLPRKPGFSSMGLYTKSSGTLIPLYPATITLNGNPLSMTAQSISTGSALLEEKFMVNGNPVTLSLTLPSSGYEVAVAIKNPGKAAVVFGSGENFGLSQITQSYGTEFQGPIHSTEGKMEEVKKDGAFSFDHPLAWLGNEDKYFIGLFANPKGVSLSDIHRSGANSWIQMETLGDATFSVIGEPKRYSLLKAQNPSLIDTIDFGWFMFGRIMFISLIAKPLFLLMTYLHHVFHNYGLAIILVTIIIKLIFSPLAFMSYRSIHQMQTLQPEIKKLQNQYKDDKAALNQALMALYKERRVNPLGGCLPMLVQIPVFVALYNILNNTVELRQAPFMLWIHDLSLKDPYYILPVLMGLTMILQYRLNPASPDPVQQKVMMVVPVIMTFFFLNFPSGLVLYWLVNNMLTILQQYLTTSYLKKQSA</sequence>
<dbReference type="Pfam" id="PF14849">
    <property type="entry name" value="YidC_periplas"/>
    <property type="match status" value="1"/>
</dbReference>
<comment type="function">
    <text evidence="13">Required for the insertion and/or proper folding and/or complex formation of integral membrane proteins into the membrane. Involved in integration of membrane proteins that insert both dependently and independently of the Sec translocase complex, as well as at least some lipoproteins. Aids folding of multispanning membrane proteins.</text>
</comment>
<feature type="transmembrane region" description="Helical" evidence="13">
    <location>
        <begin position="301"/>
        <end position="319"/>
    </location>
</feature>
<dbReference type="CDD" id="cd20070">
    <property type="entry name" value="5TM_YidC_Alb3"/>
    <property type="match status" value="1"/>
</dbReference>
<feature type="domain" description="Membrane insertase YidC N-terminal" evidence="15">
    <location>
        <begin position="60"/>
        <end position="313"/>
    </location>
</feature>
<evidence type="ECO:0000259" key="15">
    <source>
        <dbReference type="Pfam" id="PF14849"/>
    </source>
</evidence>
<dbReference type="PANTHER" id="PTHR12428">
    <property type="entry name" value="OXA1"/>
    <property type="match status" value="1"/>
</dbReference>
<evidence type="ECO:0000256" key="9">
    <source>
        <dbReference type="ARBA" id="ARBA00023136"/>
    </source>
</evidence>
<keyword evidence="4 13" id="KW-0813">Transport</keyword>
<dbReference type="GO" id="GO:0015031">
    <property type="term" value="P:protein transport"/>
    <property type="evidence" value="ECO:0007669"/>
    <property type="project" value="UniProtKB-KW"/>
</dbReference>
<name>I0IS12_LEPFC</name>
<dbReference type="GO" id="GO:0032977">
    <property type="term" value="F:membrane insertase activity"/>
    <property type="evidence" value="ECO:0007669"/>
    <property type="project" value="InterPro"/>
</dbReference>
<dbReference type="NCBIfam" id="TIGR03592">
    <property type="entry name" value="yidC_oxa1_cterm"/>
    <property type="match status" value="1"/>
</dbReference>
<evidence type="ECO:0000256" key="10">
    <source>
        <dbReference type="ARBA" id="ARBA00023186"/>
    </source>
</evidence>
<keyword evidence="6 13" id="KW-0812">Transmembrane</keyword>
<dbReference type="GO" id="GO:0005886">
    <property type="term" value="C:plasma membrane"/>
    <property type="evidence" value="ECO:0007669"/>
    <property type="project" value="UniProtKB-SubCell"/>
</dbReference>
<reference evidence="16 17" key="1">
    <citation type="journal article" date="2012" name="J. Bacteriol.">
        <title>Complete Genome Sequence of Leptospirillum ferrooxidans Strain C2-3, Isolated from a Fresh Volcanic Ash Deposit on the Island of Miyake, Japan.</title>
        <authorList>
            <person name="Fujimura R."/>
            <person name="Sato Y."/>
            <person name="Nishizawa T."/>
            <person name="Oshima K."/>
            <person name="Kim S.-W."/>
            <person name="Hattori M."/>
            <person name="Kamijo T."/>
            <person name="Ohta H."/>
        </authorList>
    </citation>
    <scope>NUCLEOTIDE SEQUENCE [LARGE SCALE GENOMIC DNA]</scope>
    <source>
        <strain evidence="16 17">C2-3</strain>
    </source>
</reference>
<dbReference type="InterPro" id="IPR028055">
    <property type="entry name" value="YidC/Oxa/ALB_C"/>
</dbReference>
<evidence type="ECO:0000313" key="17">
    <source>
        <dbReference type="Proteomes" id="UP000007382"/>
    </source>
</evidence>
<protein>
    <recommendedName>
        <fullName evidence="3 13">Membrane protein insertase YidC</fullName>
    </recommendedName>
    <alternativeName>
        <fullName evidence="12 13">Foldase YidC</fullName>
    </alternativeName>
    <alternativeName>
        <fullName evidence="11 13">Membrane integrase YidC</fullName>
    </alternativeName>
    <alternativeName>
        <fullName evidence="13">Membrane protein YidC</fullName>
    </alternativeName>
</protein>